<comment type="subcellular location">
    <subcellularLocation>
        <location evidence="1">Cell membrane</location>
        <topology evidence="1">Multi-pass membrane protein</topology>
    </subcellularLocation>
</comment>
<sequence>MTLSSNSVPPQSSPITKGTFVATASGSDDPPPPVRGTVNRLLWWIIPANFSIFVIWGAIPGILLPQQIANLDAENKVANLAIAATIGALAAMIAQPIAGQLSDRTRSRFGRRAPWMLLGVLAGGLALVGLAFANSLVGITIAWTLVQISYNFAQGPLSAIMPDRVPVRRRGTFAALSGIGLMVGALGGQILASMFLGSIAAGYIVFAVFAVVMLAIFIAVNPDHSSRDIVVEPFRLRDFVGTFWINPVVHRDFFWAFTGRLLLYTGYFSVTGYQFFLLTDYFHVADPATVIPVLGLLSLAGILVSTILAGPLSDKLGRRKIFVFASSTVVGIALLLPWIWPTIEVWMVFSLISGLGFGMFQAVDTALVSEVLPSAKSFAKDLGVVNIAATLPQTLAPGVGGLIVLAFGYAGLFPVGIALSVLGAFAVWPIKAVR</sequence>
<dbReference type="Pfam" id="PF07690">
    <property type="entry name" value="MFS_1"/>
    <property type="match status" value="1"/>
</dbReference>
<feature type="transmembrane region" description="Helical" evidence="6">
    <location>
        <begin position="290"/>
        <end position="309"/>
    </location>
</feature>
<feature type="transmembrane region" description="Helical" evidence="6">
    <location>
        <begin position="41"/>
        <end position="65"/>
    </location>
</feature>
<keyword evidence="4 6" id="KW-0472">Membrane</keyword>
<feature type="transmembrane region" description="Helical" evidence="6">
    <location>
        <begin position="198"/>
        <end position="220"/>
    </location>
</feature>
<dbReference type="InterPro" id="IPR011701">
    <property type="entry name" value="MFS"/>
</dbReference>
<dbReference type="RefSeq" id="WP_078714646.1">
    <property type="nucleotide sequence ID" value="NZ_FUYG01000006.1"/>
</dbReference>
<feature type="compositionally biased region" description="Polar residues" evidence="5">
    <location>
        <begin position="1"/>
        <end position="26"/>
    </location>
</feature>
<feature type="transmembrane region" description="Helical" evidence="6">
    <location>
        <begin position="171"/>
        <end position="192"/>
    </location>
</feature>
<dbReference type="Proteomes" id="UP000189735">
    <property type="component" value="Unassembled WGS sequence"/>
</dbReference>
<dbReference type="Gene3D" id="1.20.1250.20">
    <property type="entry name" value="MFS general substrate transporter like domains"/>
    <property type="match status" value="2"/>
</dbReference>
<name>A0A1T4Y7R2_9MICO</name>
<dbReference type="SUPFAM" id="SSF103473">
    <property type="entry name" value="MFS general substrate transporter"/>
    <property type="match status" value="1"/>
</dbReference>
<dbReference type="InterPro" id="IPR036259">
    <property type="entry name" value="MFS_trans_sf"/>
</dbReference>
<dbReference type="GO" id="GO:0005886">
    <property type="term" value="C:plasma membrane"/>
    <property type="evidence" value="ECO:0007669"/>
    <property type="project" value="UniProtKB-SubCell"/>
</dbReference>
<keyword evidence="3 6" id="KW-1133">Transmembrane helix</keyword>
<keyword evidence="2 6" id="KW-0812">Transmembrane</keyword>
<dbReference type="InterPro" id="IPR020846">
    <property type="entry name" value="MFS_dom"/>
</dbReference>
<evidence type="ECO:0000259" key="7">
    <source>
        <dbReference type="PROSITE" id="PS50850"/>
    </source>
</evidence>
<dbReference type="PROSITE" id="PS50850">
    <property type="entry name" value="MFS"/>
    <property type="match status" value="1"/>
</dbReference>
<feature type="transmembrane region" description="Helical" evidence="6">
    <location>
        <begin position="346"/>
        <end position="372"/>
    </location>
</feature>
<feature type="transmembrane region" description="Helical" evidence="6">
    <location>
        <begin position="77"/>
        <end position="97"/>
    </location>
</feature>
<dbReference type="GO" id="GO:0022857">
    <property type="term" value="F:transmembrane transporter activity"/>
    <property type="evidence" value="ECO:0007669"/>
    <property type="project" value="InterPro"/>
</dbReference>
<evidence type="ECO:0000313" key="9">
    <source>
        <dbReference type="Proteomes" id="UP000189735"/>
    </source>
</evidence>
<dbReference type="AlphaFoldDB" id="A0A1T4Y7R2"/>
<evidence type="ECO:0000256" key="4">
    <source>
        <dbReference type="ARBA" id="ARBA00023136"/>
    </source>
</evidence>
<proteinExistence type="predicted"/>
<evidence type="ECO:0000256" key="1">
    <source>
        <dbReference type="ARBA" id="ARBA00004651"/>
    </source>
</evidence>
<dbReference type="InterPro" id="IPR005829">
    <property type="entry name" value="Sugar_transporter_CS"/>
</dbReference>
<accession>A0A1T4Y7R2</accession>
<gene>
    <name evidence="8" type="ORF">SAMN06295879_2439</name>
</gene>
<reference evidence="9" key="1">
    <citation type="submission" date="2017-02" db="EMBL/GenBank/DDBJ databases">
        <authorList>
            <person name="Varghese N."/>
            <person name="Submissions S."/>
        </authorList>
    </citation>
    <scope>NUCLEOTIDE SEQUENCE [LARGE SCALE GENOMIC DNA]</scope>
    <source>
        <strain evidence="9">VKM Ac-2052</strain>
    </source>
</reference>
<dbReference type="PANTHER" id="PTHR23528:SF1">
    <property type="entry name" value="MAJOR FACILITATOR SUPERFAMILY (MFS) PROFILE DOMAIN-CONTAINING PROTEIN"/>
    <property type="match status" value="1"/>
</dbReference>
<evidence type="ECO:0000256" key="3">
    <source>
        <dbReference type="ARBA" id="ARBA00022989"/>
    </source>
</evidence>
<dbReference type="EMBL" id="FUYG01000006">
    <property type="protein sequence ID" value="SKA97750.1"/>
    <property type="molecule type" value="Genomic_DNA"/>
</dbReference>
<evidence type="ECO:0000256" key="5">
    <source>
        <dbReference type="SAM" id="MobiDB-lite"/>
    </source>
</evidence>
<feature type="transmembrane region" description="Helical" evidence="6">
    <location>
        <begin position="117"/>
        <end position="150"/>
    </location>
</feature>
<feature type="transmembrane region" description="Helical" evidence="6">
    <location>
        <begin position="321"/>
        <end position="340"/>
    </location>
</feature>
<organism evidence="8 9">
    <name type="scientific">Agreia bicolorata</name>
    <dbReference type="NCBI Taxonomy" id="110935"/>
    <lineage>
        <taxon>Bacteria</taxon>
        <taxon>Bacillati</taxon>
        <taxon>Actinomycetota</taxon>
        <taxon>Actinomycetes</taxon>
        <taxon>Micrococcales</taxon>
        <taxon>Microbacteriaceae</taxon>
        <taxon>Agreia</taxon>
    </lineage>
</organism>
<evidence type="ECO:0000313" key="8">
    <source>
        <dbReference type="EMBL" id="SKA97750.1"/>
    </source>
</evidence>
<feature type="region of interest" description="Disordered" evidence="5">
    <location>
        <begin position="1"/>
        <end position="31"/>
    </location>
</feature>
<dbReference type="PANTHER" id="PTHR23528">
    <property type="match status" value="1"/>
</dbReference>
<evidence type="ECO:0000256" key="2">
    <source>
        <dbReference type="ARBA" id="ARBA00022692"/>
    </source>
</evidence>
<evidence type="ECO:0000256" key="6">
    <source>
        <dbReference type="SAM" id="Phobius"/>
    </source>
</evidence>
<dbReference type="PROSITE" id="PS00216">
    <property type="entry name" value="SUGAR_TRANSPORT_1"/>
    <property type="match status" value="1"/>
</dbReference>
<feature type="domain" description="Major facilitator superfamily (MFS) profile" evidence="7">
    <location>
        <begin position="37"/>
        <end position="434"/>
    </location>
</feature>
<feature type="transmembrane region" description="Helical" evidence="6">
    <location>
        <begin position="261"/>
        <end position="278"/>
    </location>
</feature>
<protein>
    <submittedName>
        <fullName evidence="8">Major Facilitator Superfamily protein</fullName>
    </submittedName>
</protein>
<feature type="transmembrane region" description="Helical" evidence="6">
    <location>
        <begin position="384"/>
        <end position="406"/>
    </location>
</feature>
<feature type="transmembrane region" description="Helical" evidence="6">
    <location>
        <begin position="412"/>
        <end position="430"/>
    </location>
</feature>